<protein>
    <submittedName>
        <fullName evidence="2">Uncharacterized protein</fullName>
    </submittedName>
</protein>
<dbReference type="WBParaSite" id="nRc.2.0.1.t04275-RA">
    <property type="protein sequence ID" value="nRc.2.0.1.t04275-RA"/>
    <property type="gene ID" value="nRc.2.0.1.g04275"/>
</dbReference>
<dbReference type="AlphaFoldDB" id="A0A915HS79"/>
<name>A0A915HS79_ROMCU</name>
<organism evidence="1 2">
    <name type="scientific">Romanomermis culicivorax</name>
    <name type="common">Nematode worm</name>
    <dbReference type="NCBI Taxonomy" id="13658"/>
    <lineage>
        <taxon>Eukaryota</taxon>
        <taxon>Metazoa</taxon>
        <taxon>Ecdysozoa</taxon>
        <taxon>Nematoda</taxon>
        <taxon>Enoplea</taxon>
        <taxon>Dorylaimia</taxon>
        <taxon>Mermithida</taxon>
        <taxon>Mermithoidea</taxon>
        <taxon>Mermithidae</taxon>
        <taxon>Romanomermis</taxon>
    </lineage>
</organism>
<reference evidence="2" key="1">
    <citation type="submission" date="2022-11" db="UniProtKB">
        <authorList>
            <consortium name="WormBaseParasite"/>
        </authorList>
    </citation>
    <scope>IDENTIFICATION</scope>
</reference>
<evidence type="ECO:0000313" key="2">
    <source>
        <dbReference type="WBParaSite" id="nRc.2.0.1.t04275-RA"/>
    </source>
</evidence>
<keyword evidence="1" id="KW-1185">Reference proteome</keyword>
<evidence type="ECO:0000313" key="1">
    <source>
        <dbReference type="Proteomes" id="UP000887565"/>
    </source>
</evidence>
<sequence length="72" mass="7819">DRLRKYSKNIGGGGVVVVVAAVTVKNSPNLYLFLKKVGPTKSANRNRPPVMTDVKSLELENGINVRRLAPDS</sequence>
<accession>A0A915HS79</accession>
<proteinExistence type="predicted"/>
<dbReference type="Proteomes" id="UP000887565">
    <property type="component" value="Unplaced"/>
</dbReference>